<proteinExistence type="predicted"/>
<accession>A0AAV4IV37</accession>
<keyword evidence="3" id="KW-1185">Reference proteome</keyword>
<name>A0AAV4IV37_9GAST</name>
<keyword evidence="1" id="KW-0802">TPR repeat</keyword>
<evidence type="ECO:0000313" key="3">
    <source>
        <dbReference type="Proteomes" id="UP000762676"/>
    </source>
</evidence>
<comment type="caution">
    <text evidence="2">The sequence shown here is derived from an EMBL/GenBank/DDBJ whole genome shotgun (WGS) entry which is preliminary data.</text>
</comment>
<dbReference type="SUPFAM" id="SSF48452">
    <property type="entry name" value="TPR-like"/>
    <property type="match status" value="1"/>
</dbReference>
<dbReference type="InterPro" id="IPR019734">
    <property type="entry name" value="TPR_rpt"/>
</dbReference>
<evidence type="ECO:0000256" key="1">
    <source>
        <dbReference type="PROSITE-ProRule" id="PRU00339"/>
    </source>
</evidence>
<dbReference type="InterPro" id="IPR052658">
    <property type="entry name" value="TPR-containing"/>
</dbReference>
<protein>
    <submittedName>
        <fullName evidence="2">Tetratricopeptide repeat protein 33</fullName>
    </submittedName>
</protein>
<sequence>MTSFGWKRKAGAKVSKQLTEAFSADIKDEGSDSDDSCDWLRPSPRKVAFSLEDANVKSERLKLEGATLAEADRYWEALKKWEEAIQLVPNNHTILDMKAQALMAVGEVFPALQTAEKTVKILPTWWIGHQTLGRALANVGEVKMAQKSFSRAVHLNPGEPELWKEDLLWVKSLLDRHKLSRVQELEEAASGLIGSSNRNTVVIRELKENHGNNSADEDESQAVVSYESRELKRSKLSTPAQRQHSISPAQQAKCLASDVLVVLT</sequence>
<dbReference type="PROSITE" id="PS50005">
    <property type="entry name" value="TPR"/>
    <property type="match status" value="2"/>
</dbReference>
<dbReference type="SMART" id="SM00028">
    <property type="entry name" value="TPR"/>
    <property type="match status" value="2"/>
</dbReference>
<feature type="repeat" description="TPR" evidence="1">
    <location>
        <begin position="58"/>
        <end position="91"/>
    </location>
</feature>
<dbReference type="PANTHER" id="PTHR15544:SF0">
    <property type="entry name" value="TETRATRICOPEPTIDE REPEAT PROTEIN 33"/>
    <property type="match status" value="1"/>
</dbReference>
<organism evidence="2 3">
    <name type="scientific">Elysia marginata</name>
    <dbReference type="NCBI Taxonomy" id="1093978"/>
    <lineage>
        <taxon>Eukaryota</taxon>
        <taxon>Metazoa</taxon>
        <taxon>Spiralia</taxon>
        <taxon>Lophotrochozoa</taxon>
        <taxon>Mollusca</taxon>
        <taxon>Gastropoda</taxon>
        <taxon>Heterobranchia</taxon>
        <taxon>Euthyneura</taxon>
        <taxon>Panpulmonata</taxon>
        <taxon>Sacoglossa</taxon>
        <taxon>Placobranchoidea</taxon>
        <taxon>Plakobranchidae</taxon>
        <taxon>Elysia</taxon>
    </lineage>
</organism>
<dbReference type="AlphaFoldDB" id="A0AAV4IV37"/>
<reference evidence="2 3" key="1">
    <citation type="journal article" date="2021" name="Elife">
        <title>Chloroplast acquisition without the gene transfer in kleptoplastic sea slugs, Plakobranchus ocellatus.</title>
        <authorList>
            <person name="Maeda T."/>
            <person name="Takahashi S."/>
            <person name="Yoshida T."/>
            <person name="Shimamura S."/>
            <person name="Takaki Y."/>
            <person name="Nagai Y."/>
            <person name="Toyoda A."/>
            <person name="Suzuki Y."/>
            <person name="Arimoto A."/>
            <person name="Ishii H."/>
            <person name="Satoh N."/>
            <person name="Nishiyama T."/>
            <person name="Hasebe M."/>
            <person name="Maruyama T."/>
            <person name="Minagawa J."/>
            <person name="Obokata J."/>
            <person name="Shigenobu S."/>
        </authorList>
    </citation>
    <scope>NUCLEOTIDE SEQUENCE [LARGE SCALE GENOMIC DNA]</scope>
</reference>
<dbReference type="EMBL" id="BMAT01002771">
    <property type="protein sequence ID" value="GFS13648.1"/>
    <property type="molecule type" value="Genomic_DNA"/>
</dbReference>
<feature type="repeat" description="TPR" evidence="1">
    <location>
        <begin position="126"/>
        <end position="159"/>
    </location>
</feature>
<dbReference type="PANTHER" id="PTHR15544">
    <property type="entry name" value="OSMOSIS RESPONSIVE FACTOR"/>
    <property type="match status" value="1"/>
</dbReference>
<dbReference type="InterPro" id="IPR011990">
    <property type="entry name" value="TPR-like_helical_dom_sf"/>
</dbReference>
<dbReference type="Gene3D" id="1.25.40.10">
    <property type="entry name" value="Tetratricopeptide repeat domain"/>
    <property type="match status" value="1"/>
</dbReference>
<gene>
    <name evidence="2" type="ORF">ElyMa_001402600</name>
</gene>
<dbReference type="Proteomes" id="UP000762676">
    <property type="component" value="Unassembled WGS sequence"/>
</dbReference>
<evidence type="ECO:0000313" key="2">
    <source>
        <dbReference type="EMBL" id="GFS13648.1"/>
    </source>
</evidence>